<keyword evidence="1" id="KW-1133">Transmembrane helix</keyword>
<dbReference type="Proteomes" id="UP001159042">
    <property type="component" value="Unassembled WGS sequence"/>
</dbReference>
<evidence type="ECO:0000313" key="2">
    <source>
        <dbReference type="EMBL" id="KAJ8925544.1"/>
    </source>
</evidence>
<protein>
    <submittedName>
        <fullName evidence="2">Uncharacterized protein</fullName>
    </submittedName>
</protein>
<feature type="transmembrane region" description="Helical" evidence="1">
    <location>
        <begin position="50"/>
        <end position="70"/>
    </location>
</feature>
<feature type="transmembrane region" description="Helical" evidence="1">
    <location>
        <begin position="12"/>
        <end position="29"/>
    </location>
</feature>
<keyword evidence="1" id="KW-0812">Transmembrane</keyword>
<reference evidence="2 3" key="1">
    <citation type="journal article" date="2023" name="Insect Mol. Biol.">
        <title>Genome sequencing provides insights into the evolution of gene families encoding plant cell wall-degrading enzymes in longhorned beetles.</title>
        <authorList>
            <person name="Shin N.R."/>
            <person name="Okamura Y."/>
            <person name="Kirsch R."/>
            <person name="Pauchet Y."/>
        </authorList>
    </citation>
    <scope>NUCLEOTIDE SEQUENCE [LARGE SCALE GENOMIC DNA]</scope>
    <source>
        <strain evidence="2">EAD_L_NR</strain>
    </source>
</reference>
<comment type="caution">
    <text evidence="2">The sequence shown here is derived from an EMBL/GenBank/DDBJ whole genome shotgun (WGS) entry which is preliminary data.</text>
</comment>
<keyword evidence="3" id="KW-1185">Reference proteome</keyword>
<name>A0AAV8WG92_9CUCU</name>
<keyword evidence="1" id="KW-0472">Membrane</keyword>
<evidence type="ECO:0000313" key="3">
    <source>
        <dbReference type="Proteomes" id="UP001159042"/>
    </source>
</evidence>
<dbReference type="AlphaFoldDB" id="A0AAV8WG92"/>
<dbReference type="EMBL" id="JANEYG010000001">
    <property type="protein sequence ID" value="KAJ8925544.1"/>
    <property type="molecule type" value="Genomic_DNA"/>
</dbReference>
<proteinExistence type="predicted"/>
<gene>
    <name evidence="2" type="ORF">NQ315_009384</name>
</gene>
<organism evidence="2 3">
    <name type="scientific">Exocentrus adspersus</name>
    <dbReference type="NCBI Taxonomy" id="1586481"/>
    <lineage>
        <taxon>Eukaryota</taxon>
        <taxon>Metazoa</taxon>
        <taxon>Ecdysozoa</taxon>
        <taxon>Arthropoda</taxon>
        <taxon>Hexapoda</taxon>
        <taxon>Insecta</taxon>
        <taxon>Pterygota</taxon>
        <taxon>Neoptera</taxon>
        <taxon>Endopterygota</taxon>
        <taxon>Coleoptera</taxon>
        <taxon>Polyphaga</taxon>
        <taxon>Cucujiformia</taxon>
        <taxon>Chrysomeloidea</taxon>
        <taxon>Cerambycidae</taxon>
        <taxon>Lamiinae</taxon>
        <taxon>Acanthocinini</taxon>
        <taxon>Exocentrus</taxon>
    </lineage>
</organism>
<accession>A0AAV8WG92</accession>
<sequence length="93" mass="10775">MGLSCPGFMWKWISLGKVFSIYDFIIIIKKPQIRISVSNKIVRHECCLGFFKYIIIVFSLYPISVNSFGINPAGRHLFSKLTSYFYVNLVVLF</sequence>
<evidence type="ECO:0000256" key="1">
    <source>
        <dbReference type="SAM" id="Phobius"/>
    </source>
</evidence>